<feature type="domain" description="Polymerase beta nucleotidyltransferase" evidence="1">
    <location>
        <begin position="12"/>
        <end position="95"/>
    </location>
</feature>
<name>A0A133UQD9_9EURY</name>
<evidence type="ECO:0000259" key="1">
    <source>
        <dbReference type="Pfam" id="PF18765"/>
    </source>
</evidence>
<accession>A0A133UQD9</accession>
<reference evidence="2 3" key="1">
    <citation type="journal article" date="2016" name="Sci. Rep.">
        <title>Metabolic traits of an uncultured archaeal lineage -MSBL1- from brine pools of the Red Sea.</title>
        <authorList>
            <person name="Mwirichia R."/>
            <person name="Alam I."/>
            <person name="Rashid M."/>
            <person name="Vinu M."/>
            <person name="Ba-Alawi W."/>
            <person name="Anthony Kamau A."/>
            <person name="Kamanda Ngugi D."/>
            <person name="Goker M."/>
            <person name="Klenk H.P."/>
            <person name="Bajic V."/>
            <person name="Stingl U."/>
        </authorList>
    </citation>
    <scope>NUCLEOTIDE SEQUENCE [LARGE SCALE GENOMIC DNA]</scope>
    <source>
        <strain evidence="2">SCGC-AAA259I09</strain>
    </source>
</reference>
<comment type="caution">
    <text evidence="2">The sequence shown here is derived from an EMBL/GenBank/DDBJ whole genome shotgun (WGS) entry which is preliminary data.</text>
</comment>
<dbReference type="Gene3D" id="3.30.460.10">
    <property type="entry name" value="Beta Polymerase, domain 2"/>
    <property type="match status" value="1"/>
</dbReference>
<evidence type="ECO:0000313" key="3">
    <source>
        <dbReference type="Proteomes" id="UP000070463"/>
    </source>
</evidence>
<proteinExistence type="predicted"/>
<dbReference type="CDD" id="cd05403">
    <property type="entry name" value="NT_KNTase_like"/>
    <property type="match status" value="1"/>
</dbReference>
<dbReference type="SUPFAM" id="SSF81301">
    <property type="entry name" value="Nucleotidyltransferase"/>
    <property type="match status" value="1"/>
</dbReference>
<dbReference type="InterPro" id="IPR043519">
    <property type="entry name" value="NT_sf"/>
</dbReference>
<protein>
    <recommendedName>
        <fullName evidence="1">Polymerase beta nucleotidyltransferase domain-containing protein</fullName>
    </recommendedName>
</protein>
<evidence type="ECO:0000313" key="2">
    <source>
        <dbReference type="EMBL" id="KXA96418.1"/>
    </source>
</evidence>
<dbReference type="AlphaFoldDB" id="A0A133UQD9"/>
<sequence>MDKKSIEEDFSFLKQRRGVLAVLIYGSSVTGRNHGRSDIDVCIVAPDEDQWELWMDVDRKVSGKDKYDFHIFEDLGLRMKHRVMENHEVLWSRDEPRLQEYFYKYRELWKDQAKARKVA</sequence>
<keyword evidence="3" id="KW-1185">Reference proteome</keyword>
<gene>
    <name evidence="2" type="ORF">AKJ37_05280</name>
</gene>
<dbReference type="Pfam" id="PF18765">
    <property type="entry name" value="Polbeta"/>
    <property type="match status" value="1"/>
</dbReference>
<organism evidence="2 3">
    <name type="scientific">candidate division MSBL1 archaeon SCGC-AAA259I09</name>
    <dbReference type="NCBI Taxonomy" id="1698267"/>
    <lineage>
        <taxon>Archaea</taxon>
        <taxon>Methanobacteriati</taxon>
        <taxon>Methanobacteriota</taxon>
        <taxon>candidate division MSBL1</taxon>
    </lineage>
</organism>
<dbReference type="Proteomes" id="UP000070463">
    <property type="component" value="Unassembled WGS sequence"/>
</dbReference>
<dbReference type="EMBL" id="LHXR01000083">
    <property type="protein sequence ID" value="KXA96418.1"/>
    <property type="molecule type" value="Genomic_DNA"/>
</dbReference>
<dbReference type="InterPro" id="IPR041633">
    <property type="entry name" value="Polbeta"/>
</dbReference>